<dbReference type="Proteomes" id="UP000466864">
    <property type="component" value="Unassembled WGS sequence"/>
</dbReference>
<dbReference type="RefSeq" id="WP_154457805.1">
    <property type="nucleotide sequence ID" value="NZ_VUMV01000003.1"/>
</dbReference>
<dbReference type="InterPro" id="IPR012337">
    <property type="entry name" value="RNaseH-like_sf"/>
</dbReference>
<sequence length="441" mass="50865">MAIVNTISLESNKQIKINFNGGDLSSDAGLLLIKEFASKIGLIHLVKKFFKTTDYTKVRLHTDSDNLLQMIYQIIAAYFEDDCSDELTDDPIFKTVLGKDRLASQPTLSSFWNRMDESTLAQMDQIDSRMREIVYSIQKPEFMLFDLDSTLLNTYGNQEGEAFNYHYQAHGYHPLLCYDGLTGDLLKTELRDGTKYCSNGAGAFMEPLLEEFRIKYPSIQRYLRGDSGFASPEVYEICEKNGCKYAIRLKENAKLRELAVNADDALARATKYNAVDYAVEYGEFQYQAGSWSHPRRVVFKTEKPANQLTHLYTFVVTTMEMEPYKVLQYYCGRGKMENFIKESKSGFDFSSVSSHSRVVNANRLRVHALAYNLFNWFRRLALSASMRKQRIDTIRLKLLKIAARVIRSARYITFKLCSSCPYKMEFYETLSNIEKLQPQLE</sequence>
<gene>
    <name evidence="2" type="ORF">FYJ60_06190</name>
</gene>
<dbReference type="NCBIfam" id="NF033539">
    <property type="entry name" value="transpos_IS1380"/>
    <property type="match status" value="1"/>
</dbReference>
<feature type="domain" description="Transposase DDE" evidence="1">
    <location>
        <begin position="9"/>
        <end position="437"/>
    </location>
</feature>
<name>A0A7X2P850_9FIRM</name>
<evidence type="ECO:0000313" key="2">
    <source>
        <dbReference type="EMBL" id="MST81901.1"/>
    </source>
</evidence>
<dbReference type="InterPro" id="IPR047960">
    <property type="entry name" value="Transpos_IS1380"/>
</dbReference>
<accession>A0A7X2P850</accession>
<protein>
    <submittedName>
        <fullName evidence="2">IS1380 family transposase</fullName>
    </submittedName>
</protein>
<evidence type="ECO:0000313" key="3">
    <source>
        <dbReference type="Proteomes" id="UP000466864"/>
    </source>
</evidence>
<dbReference type="InterPro" id="IPR025668">
    <property type="entry name" value="Tnp_DDE_dom"/>
</dbReference>
<evidence type="ECO:0000259" key="1">
    <source>
        <dbReference type="Pfam" id="PF13701"/>
    </source>
</evidence>
<dbReference type="EMBL" id="VUMV01000003">
    <property type="protein sequence ID" value="MST81901.1"/>
    <property type="molecule type" value="Genomic_DNA"/>
</dbReference>
<proteinExistence type="predicted"/>
<dbReference type="Pfam" id="PF13701">
    <property type="entry name" value="DDE_Tnp_1_4"/>
    <property type="match status" value="1"/>
</dbReference>
<comment type="caution">
    <text evidence="2">The sequence shown here is derived from an EMBL/GenBank/DDBJ whole genome shotgun (WGS) entry which is preliminary data.</text>
</comment>
<organism evidence="2 3">
    <name type="scientific">Bilifractor porci</name>
    <dbReference type="NCBI Taxonomy" id="2606636"/>
    <lineage>
        <taxon>Bacteria</taxon>
        <taxon>Bacillati</taxon>
        <taxon>Bacillota</taxon>
        <taxon>Clostridia</taxon>
        <taxon>Lachnospirales</taxon>
        <taxon>Lachnospiraceae</taxon>
        <taxon>Bilifractor</taxon>
    </lineage>
</organism>
<keyword evidence="3" id="KW-1185">Reference proteome</keyword>
<dbReference type="SUPFAM" id="SSF53098">
    <property type="entry name" value="Ribonuclease H-like"/>
    <property type="match status" value="1"/>
</dbReference>
<reference evidence="2 3" key="1">
    <citation type="submission" date="2019-08" db="EMBL/GenBank/DDBJ databases">
        <title>In-depth cultivation of the pig gut microbiome towards novel bacterial diversity and tailored functional studies.</title>
        <authorList>
            <person name="Wylensek D."/>
            <person name="Hitch T.C.A."/>
            <person name="Clavel T."/>
        </authorList>
    </citation>
    <scope>NUCLEOTIDE SEQUENCE [LARGE SCALE GENOMIC DNA]</scope>
    <source>
        <strain evidence="2 3">Oil+RF-744-WCA-WT-13</strain>
    </source>
</reference>
<dbReference type="AlphaFoldDB" id="A0A7X2P850"/>